<dbReference type="Gene3D" id="3.40.50.150">
    <property type="entry name" value="Vaccinia Virus protein VP39"/>
    <property type="match status" value="1"/>
</dbReference>
<accession>A0A2U1TN05</accession>
<gene>
    <name evidence="1" type="ORF">DDT56_21145</name>
</gene>
<evidence type="ECO:0000313" key="2">
    <source>
        <dbReference type="Proteomes" id="UP000296159"/>
    </source>
</evidence>
<dbReference type="EMBL" id="QDKH01000034">
    <property type="protein sequence ID" value="PWC10793.1"/>
    <property type="molecule type" value="Genomic_DNA"/>
</dbReference>
<protein>
    <recommendedName>
        <fullName evidence="3">Histidine-specific methyltransferase SAM-dependent domain-containing protein</fullName>
    </recommendedName>
</protein>
<dbReference type="Proteomes" id="UP000296159">
    <property type="component" value="Unassembled WGS sequence"/>
</dbReference>
<evidence type="ECO:0008006" key="3">
    <source>
        <dbReference type="Google" id="ProtNLM"/>
    </source>
</evidence>
<dbReference type="AlphaFoldDB" id="A0A2U1TN05"/>
<organism evidence="1 2">
    <name type="scientific">Brenneria corticis</name>
    <dbReference type="NCBI Taxonomy" id="2173106"/>
    <lineage>
        <taxon>Bacteria</taxon>
        <taxon>Pseudomonadati</taxon>
        <taxon>Pseudomonadota</taxon>
        <taxon>Gammaproteobacteria</taxon>
        <taxon>Enterobacterales</taxon>
        <taxon>Pectobacteriaceae</taxon>
        <taxon>Brenneria</taxon>
    </lineage>
</organism>
<comment type="caution">
    <text evidence="1">The sequence shown here is derived from an EMBL/GenBank/DDBJ whole genome shotgun (WGS) entry which is preliminary data.</text>
</comment>
<name>A0A2U1TN05_9GAMM</name>
<dbReference type="RefSeq" id="WP_136168343.1">
    <property type="nucleotide sequence ID" value="NZ_KZ819096.1"/>
</dbReference>
<reference evidence="1 2" key="1">
    <citation type="submission" date="2018-04" db="EMBL/GenBank/DDBJ databases">
        <title>Brenneria corticis sp.nov.</title>
        <authorList>
            <person name="Li Y."/>
        </authorList>
    </citation>
    <scope>NUCLEOTIDE SEQUENCE [LARGE SCALE GENOMIC DNA]</scope>
    <source>
        <strain evidence="1 2">CFCC 11842</strain>
    </source>
</reference>
<keyword evidence="2" id="KW-1185">Reference proteome</keyword>
<sequence length="330" mass="37642">MIKKTESFHKLESAVCASLSQMSLVPIGRIDSVPNTSKYAPKCGRDDDISALKNIFFYMAKLNEITVKSQSLCKGKVSSGFSLRDNLVAIANYIFNYSKKRSIRYVELGPEPHKSTFILQTLQNLGADISSYVGIDINPQSENTMRLSLSSVIPENKFLYVIHDYKTFDIENIGHHNGLTIFTMMGFEEGNELPDTISDILSNLMQPGDILLSEMQILSTSGFSPFIEFYELSEMKKFSREICKRFNFVSTDDHAIFIIPVKTCIGNVMTAATIIPYKKNRTFRYLLTNCCLKYTLEQFRQVRLYCGRFRILDEFISGDRTVVYQLSVRL</sequence>
<proteinExistence type="predicted"/>
<evidence type="ECO:0000313" key="1">
    <source>
        <dbReference type="EMBL" id="PWC10793.1"/>
    </source>
</evidence>
<dbReference type="InterPro" id="IPR029063">
    <property type="entry name" value="SAM-dependent_MTases_sf"/>
</dbReference>